<gene>
    <name evidence="1" type="ORF">LITE_LOCUS46282</name>
</gene>
<proteinExistence type="predicted"/>
<sequence length="96" mass="10718">MLLRIVKMGSRERFCWGRVKGKSSTIVLGELFARDARMCSFPEVSTKKMSTSTTIRLCGVHGGRWRIIVGVLNVADRPFETVIALAPPVSRLLKLN</sequence>
<accession>A0AAV0R4K3</accession>
<dbReference type="EMBL" id="CAMGYJ010000010">
    <property type="protein sequence ID" value="CAI0552151.1"/>
    <property type="molecule type" value="Genomic_DNA"/>
</dbReference>
<evidence type="ECO:0000313" key="1">
    <source>
        <dbReference type="EMBL" id="CAI0552151.1"/>
    </source>
</evidence>
<protein>
    <submittedName>
        <fullName evidence="1">Uncharacterized protein</fullName>
    </submittedName>
</protein>
<name>A0AAV0R4K3_9ROSI</name>
<comment type="caution">
    <text evidence="1">The sequence shown here is derived from an EMBL/GenBank/DDBJ whole genome shotgun (WGS) entry which is preliminary data.</text>
</comment>
<reference evidence="1" key="1">
    <citation type="submission" date="2022-08" db="EMBL/GenBank/DDBJ databases">
        <authorList>
            <person name="Gutierrez-Valencia J."/>
        </authorList>
    </citation>
    <scope>NUCLEOTIDE SEQUENCE</scope>
</reference>
<keyword evidence="2" id="KW-1185">Reference proteome</keyword>
<organism evidence="1 2">
    <name type="scientific">Linum tenue</name>
    <dbReference type="NCBI Taxonomy" id="586396"/>
    <lineage>
        <taxon>Eukaryota</taxon>
        <taxon>Viridiplantae</taxon>
        <taxon>Streptophyta</taxon>
        <taxon>Embryophyta</taxon>
        <taxon>Tracheophyta</taxon>
        <taxon>Spermatophyta</taxon>
        <taxon>Magnoliopsida</taxon>
        <taxon>eudicotyledons</taxon>
        <taxon>Gunneridae</taxon>
        <taxon>Pentapetalae</taxon>
        <taxon>rosids</taxon>
        <taxon>fabids</taxon>
        <taxon>Malpighiales</taxon>
        <taxon>Linaceae</taxon>
        <taxon>Linum</taxon>
    </lineage>
</organism>
<evidence type="ECO:0000313" key="2">
    <source>
        <dbReference type="Proteomes" id="UP001154282"/>
    </source>
</evidence>
<dbReference type="Proteomes" id="UP001154282">
    <property type="component" value="Unassembled WGS sequence"/>
</dbReference>
<dbReference type="AlphaFoldDB" id="A0AAV0R4K3"/>